<evidence type="ECO:0000313" key="2">
    <source>
        <dbReference type="EMBL" id="GGP06789.1"/>
    </source>
</evidence>
<organism evidence="2 3">
    <name type="scientific">Nonomuraea glycinis</name>
    <dbReference type="NCBI Taxonomy" id="2047744"/>
    <lineage>
        <taxon>Bacteria</taxon>
        <taxon>Bacillati</taxon>
        <taxon>Actinomycetota</taxon>
        <taxon>Actinomycetes</taxon>
        <taxon>Streptosporangiales</taxon>
        <taxon>Streptosporangiaceae</taxon>
        <taxon>Nonomuraea</taxon>
    </lineage>
</organism>
<dbReference type="AlphaFoldDB" id="A0A918A5L3"/>
<dbReference type="Pfam" id="PF13649">
    <property type="entry name" value="Methyltransf_25"/>
    <property type="match status" value="1"/>
</dbReference>
<dbReference type="InterPro" id="IPR050508">
    <property type="entry name" value="Methyltransf_Superfamily"/>
</dbReference>
<dbReference type="GO" id="GO:0032259">
    <property type="term" value="P:methylation"/>
    <property type="evidence" value="ECO:0007669"/>
    <property type="project" value="UniProtKB-KW"/>
</dbReference>
<name>A0A918A5L3_9ACTN</name>
<gene>
    <name evidence="2" type="ORF">GCM10012278_32140</name>
</gene>
<evidence type="ECO:0000259" key="1">
    <source>
        <dbReference type="Pfam" id="PF13649"/>
    </source>
</evidence>
<dbReference type="InterPro" id="IPR029063">
    <property type="entry name" value="SAM-dependent_MTases_sf"/>
</dbReference>
<sequence>MANIRVKECLGNGYHADPQLFLQAWNHRGHDVRMDTTDPSEVAESFWEKHYRARRTWGERANPLLVETAGPLHPGAALDLGCGAGGDAIWLARHGWQVTAVDISATAVAQVRERARELGLGDRVTTEQHDLARSFPDGEFDLVSAQYFHTSFTLPRAEVLRTAARALRPGGLLLIVDHGSTAPWSWNQDPNTHYPTPTEIAAELDLDPEQWPVLRADMPRRRATGPAGQTATVTDNVLVLRRTL</sequence>
<dbReference type="InterPro" id="IPR041698">
    <property type="entry name" value="Methyltransf_25"/>
</dbReference>
<accession>A0A918A5L3</accession>
<dbReference type="EMBL" id="BMNK01000004">
    <property type="protein sequence ID" value="GGP06789.1"/>
    <property type="molecule type" value="Genomic_DNA"/>
</dbReference>
<keyword evidence="2" id="KW-0489">Methyltransferase</keyword>
<dbReference type="Gene3D" id="3.40.50.150">
    <property type="entry name" value="Vaccinia Virus protein VP39"/>
    <property type="match status" value="1"/>
</dbReference>
<evidence type="ECO:0000313" key="3">
    <source>
        <dbReference type="Proteomes" id="UP000660745"/>
    </source>
</evidence>
<keyword evidence="3" id="KW-1185">Reference proteome</keyword>
<feature type="domain" description="Methyltransferase" evidence="1">
    <location>
        <begin position="78"/>
        <end position="171"/>
    </location>
</feature>
<protein>
    <submittedName>
        <fullName evidence="2">Methyltransferase</fullName>
    </submittedName>
</protein>
<reference evidence="2" key="2">
    <citation type="submission" date="2020-09" db="EMBL/GenBank/DDBJ databases">
        <authorList>
            <person name="Sun Q."/>
            <person name="Zhou Y."/>
        </authorList>
    </citation>
    <scope>NUCLEOTIDE SEQUENCE</scope>
    <source>
        <strain evidence="2">CGMCC 4.7430</strain>
    </source>
</reference>
<dbReference type="PANTHER" id="PTHR42912:SF93">
    <property type="entry name" value="N6-ADENOSINE-METHYLTRANSFERASE TMT1A"/>
    <property type="match status" value="1"/>
</dbReference>
<keyword evidence="2" id="KW-0808">Transferase</keyword>
<dbReference type="Proteomes" id="UP000660745">
    <property type="component" value="Unassembled WGS sequence"/>
</dbReference>
<proteinExistence type="predicted"/>
<dbReference type="CDD" id="cd02440">
    <property type="entry name" value="AdoMet_MTases"/>
    <property type="match status" value="1"/>
</dbReference>
<dbReference type="PANTHER" id="PTHR42912">
    <property type="entry name" value="METHYLTRANSFERASE"/>
    <property type="match status" value="1"/>
</dbReference>
<dbReference type="SUPFAM" id="SSF53335">
    <property type="entry name" value="S-adenosyl-L-methionine-dependent methyltransferases"/>
    <property type="match status" value="1"/>
</dbReference>
<dbReference type="GO" id="GO:0008168">
    <property type="term" value="F:methyltransferase activity"/>
    <property type="evidence" value="ECO:0007669"/>
    <property type="project" value="UniProtKB-KW"/>
</dbReference>
<reference evidence="2" key="1">
    <citation type="journal article" date="2014" name="Int. J. Syst. Evol. Microbiol.">
        <title>Complete genome sequence of Corynebacterium casei LMG S-19264T (=DSM 44701T), isolated from a smear-ripened cheese.</title>
        <authorList>
            <consortium name="US DOE Joint Genome Institute (JGI-PGF)"/>
            <person name="Walter F."/>
            <person name="Albersmeier A."/>
            <person name="Kalinowski J."/>
            <person name="Ruckert C."/>
        </authorList>
    </citation>
    <scope>NUCLEOTIDE SEQUENCE</scope>
    <source>
        <strain evidence="2">CGMCC 4.7430</strain>
    </source>
</reference>
<comment type="caution">
    <text evidence="2">The sequence shown here is derived from an EMBL/GenBank/DDBJ whole genome shotgun (WGS) entry which is preliminary data.</text>
</comment>